<dbReference type="EMBL" id="FAOO01000011">
    <property type="protein sequence ID" value="CUU06807.1"/>
    <property type="molecule type" value="Genomic_DNA"/>
</dbReference>
<accession>A0A0S4N6H2</accession>
<gene>
    <name evidence="6" type="ORF">JGI1_01616</name>
</gene>
<dbReference type="Proteomes" id="UP000320623">
    <property type="component" value="Unassembled WGS sequence"/>
</dbReference>
<dbReference type="OrthoDB" id="9760804at2"/>
<evidence type="ECO:0000259" key="5">
    <source>
        <dbReference type="Pfam" id="PF11897"/>
    </source>
</evidence>
<dbReference type="Gene3D" id="3.40.50.2000">
    <property type="entry name" value="Glycogen Phosphorylase B"/>
    <property type="match status" value="3"/>
</dbReference>
<comment type="catalytic activity">
    <reaction evidence="1">
        <text>[(1-&gt;4)-alpha-D-glucosyl](n) + phosphate = [(1-&gt;4)-alpha-D-glucosyl](n-1) + alpha-D-glucose 1-phosphate</text>
        <dbReference type="Rhea" id="RHEA:41732"/>
        <dbReference type="Rhea" id="RHEA-COMP:9584"/>
        <dbReference type="Rhea" id="RHEA-COMP:9586"/>
        <dbReference type="ChEBI" id="CHEBI:15444"/>
        <dbReference type="ChEBI" id="CHEBI:43474"/>
        <dbReference type="ChEBI" id="CHEBI:58601"/>
        <dbReference type="EC" id="2.4.1.1"/>
    </reaction>
</comment>
<dbReference type="GO" id="GO:0008184">
    <property type="term" value="F:glycogen phosphorylase activity"/>
    <property type="evidence" value="ECO:0007669"/>
    <property type="project" value="InterPro"/>
</dbReference>
<feature type="domain" description="DUF3417" evidence="5">
    <location>
        <begin position="10"/>
        <end position="117"/>
    </location>
</feature>
<dbReference type="PANTHER" id="PTHR42655:SF1">
    <property type="entry name" value="GLYCOGEN PHOSPHORYLASE"/>
    <property type="match status" value="1"/>
</dbReference>
<dbReference type="NCBIfam" id="TIGR02094">
    <property type="entry name" value="more_P_ylases"/>
    <property type="match status" value="1"/>
</dbReference>
<sequence>MQKVAGRVDEVINSLYEIAYNLWWTYNPEAQEIFEMLSPMMWKISNQNALQTLKSISKLELMARLSNKDFLEKIERVVEKFKNYIETRKELSKRDFPDFVNNPVAYFTAEFGLHESIPIYSGGLGILSGDHAKSASDIGLPFVGVSLFYRFGYFDQRIAENGWQIEEYNPVQPDFLPVKLVVDESGEPIKIKVRIAHADVYIQAWEVNVGISKIYLLDTNLPENDFHYRDITSRVYGGDATTRIFQEIVLGIGGVRFLKALGIEPAVYHLNEGHSAFLTLELMREELESGKTKEEAEENVKEKCVFTTHTPVPAGHDRFTPDLIEYALGDFIKSLGMGLKEFLSYGRIHPDNEQETFCMTVLALKLTRGANAVSQLNSVISRKMWQPLFRSKSEREVPIGHVTNGIHSLTWLSRVAYEFWCRKLGENWYEQIESSKLWERVLDEDFITDEEIWAIRYELRRNLVEFVRERILKQLLRLGLDSRVNINSILSVDALTIGFSRRFAAYKRAPLIFSDIERAKKIFSNKDKPVQIIFSGKAHPRDDAGKEFLQRIVNISKMPEFVGKVVFIENYDMNIARYLVSGCDLWLNNPRRPLEASGTSGQKIILNFGLNFSILDGWWREAFNQLNGWAIGKDESVEDPNIQDKIDAESLYQTLEDEIIPTFYNRDEKGIPREWIKRIRNSIATITYFFNTNRMVREYVKKYYRRGLDN</sequence>
<keyword evidence="7" id="KW-1185">Reference proteome</keyword>
<dbReference type="GO" id="GO:0030170">
    <property type="term" value="F:pyridoxal phosphate binding"/>
    <property type="evidence" value="ECO:0007669"/>
    <property type="project" value="InterPro"/>
</dbReference>
<dbReference type="Pfam" id="PF00343">
    <property type="entry name" value="Phosphorylase"/>
    <property type="match status" value="1"/>
</dbReference>
<dbReference type="STRING" id="1643428.GCA_001442855_01581"/>
<dbReference type="GO" id="GO:0005975">
    <property type="term" value="P:carbohydrate metabolic process"/>
    <property type="evidence" value="ECO:0007669"/>
    <property type="project" value="InterPro"/>
</dbReference>
<dbReference type="InterPro" id="IPR000811">
    <property type="entry name" value="Glyco_trans_35"/>
</dbReference>
<dbReference type="InterPro" id="IPR011834">
    <property type="entry name" value="Agluc_phsphrylas"/>
</dbReference>
<evidence type="ECO:0000256" key="1">
    <source>
        <dbReference type="ARBA" id="ARBA00001275"/>
    </source>
</evidence>
<keyword evidence="4" id="KW-0663">Pyridoxal phosphate</keyword>
<feature type="modified residue" description="N6-(pyridoxal phosphate)lysine" evidence="4">
    <location>
        <position position="603"/>
    </location>
</feature>
<dbReference type="AlphaFoldDB" id="A0A0S4N6H2"/>
<evidence type="ECO:0000256" key="4">
    <source>
        <dbReference type="PIRSR" id="PIRSR000460-1"/>
    </source>
</evidence>
<evidence type="ECO:0000256" key="2">
    <source>
        <dbReference type="ARBA" id="ARBA00006047"/>
    </source>
</evidence>
<comment type="similarity">
    <text evidence="2">Belongs to the glycogen phosphorylase family.</text>
</comment>
<dbReference type="InterPro" id="IPR052182">
    <property type="entry name" value="Glycogen/Maltodextrin_Phosph"/>
</dbReference>
<evidence type="ECO:0000313" key="6">
    <source>
        <dbReference type="EMBL" id="CUU06807.1"/>
    </source>
</evidence>
<protein>
    <submittedName>
        <fullName evidence="6">Starch phosphorylase</fullName>
    </submittedName>
</protein>
<proteinExistence type="inferred from homology"/>
<dbReference type="RefSeq" id="WP_140945352.1">
    <property type="nucleotide sequence ID" value="NZ_FAOO01000011.1"/>
</dbReference>
<dbReference type="Pfam" id="PF11897">
    <property type="entry name" value="DUF3417"/>
    <property type="match status" value="1"/>
</dbReference>
<reference evidence="7" key="1">
    <citation type="submission" date="2015-11" db="EMBL/GenBank/DDBJ databases">
        <authorList>
            <person name="Varghese N."/>
        </authorList>
    </citation>
    <scope>NUCLEOTIDE SEQUENCE [LARGE SCALE GENOMIC DNA]</scope>
</reference>
<dbReference type="SUPFAM" id="SSF53756">
    <property type="entry name" value="UDP-Glycosyltransferase/glycogen phosphorylase"/>
    <property type="match status" value="1"/>
</dbReference>
<dbReference type="PIRSF" id="PIRSF000460">
    <property type="entry name" value="Pprylas_GlgP"/>
    <property type="match status" value="1"/>
</dbReference>
<keyword evidence="3" id="KW-0021">Allosteric enzyme</keyword>
<organism evidence="6 7">
    <name type="scientific">Candidatus Thermokryptus mobilis</name>
    <dbReference type="NCBI Taxonomy" id="1643428"/>
    <lineage>
        <taxon>Bacteria</taxon>
        <taxon>Pseudomonadati</taxon>
        <taxon>Candidatus Kryptoniota</taxon>
        <taxon>Candidatus Thermokryptus</taxon>
    </lineage>
</organism>
<dbReference type="PANTHER" id="PTHR42655">
    <property type="entry name" value="GLYCOGEN PHOSPHORYLASE"/>
    <property type="match status" value="1"/>
</dbReference>
<evidence type="ECO:0000313" key="7">
    <source>
        <dbReference type="Proteomes" id="UP000320623"/>
    </source>
</evidence>
<dbReference type="InterPro" id="IPR024517">
    <property type="entry name" value="Glycogen_phosphorylase_DUF3417"/>
</dbReference>
<name>A0A0S4N6H2_9BACT</name>
<evidence type="ECO:0000256" key="3">
    <source>
        <dbReference type="ARBA" id="ARBA00022533"/>
    </source>
</evidence>